<sequence length="217" mass="25462">MLEIFSKNPEISLKRIITEDETWTFYYDPRTKRMSAEWIFPGQVRPTVVRRGRSVKKSLLVVFFDYKGIFCRTTFIPTPGCKAMNSHFYITKFFMELIKKIRRKRRKTGPRGLFLLQDNASCHTSAPTTKFLKKKKLPTLPHPPYSPDLAPCDFFLFPKLKEILKGRTFLNQKELNGAVTSALNQLSKNGFLFVFQQWLARLKKCIECNGDYIERFE</sequence>
<dbReference type="InterPro" id="IPR036397">
    <property type="entry name" value="RNaseH_sf"/>
</dbReference>
<organism evidence="2 3">
    <name type="scientific">Hypsibius exemplaris</name>
    <name type="common">Freshwater tardigrade</name>
    <dbReference type="NCBI Taxonomy" id="2072580"/>
    <lineage>
        <taxon>Eukaryota</taxon>
        <taxon>Metazoa</taxon>
        <taxon>Ecdysozoa</taxon>
        <taxon>Tardigrada</taxon>
        <taxon>Eutardigrada</taxon>
        <taxon>Parachela</taxon>
        <taxon>Hypsibioidea</taxon>
        <taxon>Hypsibiidae</taxon>
        <taxon>Hypsibius</taxon>
    </lineage>
</organism>
<evidence type="ECO:0000313" key="2">
    <source>
        <dbReference type="EMBL" id="OWA52071.1"/>
    </source>
</evidence>
<evidence type="ECO:0000259" key="1">
    <source>
        <dbReference type="Pfam" id="PF13358"/>
    </source>
</evidence>
<feature type="domain" description="Tc1-like transposase DDE" evidence="1">
    <location>
        <begin position="92"/>
        <end position="175"/>
    </location>
</feature>
<dbReference type="EMBL" id="MTYJ01000250">
    <property type="protein sequence ID" value="OWA52071.1"/>
    <property type="molecule type" value="Genomic_DNA"/>
</dbReference>
<dbReference type="OrthoDB" id="10017160at2759"/>
<dbReference type="Proteomes" id="UP000192578">
    <property type="component" value="Unassembled WGS sequence"/>
</dbReference>
<dbReference type="InterPro" id="IPR052709">
    <property type="entry name" value="Transposase-MT_Hybrid"/>
</dbReference>
<protein>
    <recommendedName>
        <fullName evidence="1">Tc1-like transposase DDE domain-containing protein</fullName>
    </recommendedName>
</protein>
<evidence type="ECO:0000313" key="3">
    <source>
        <dbReference type="Proteomes" id="UP000192578"/>
    </source>
</evidence>
<dbReference type="AlphaFoldDB" id="A0A9X6RLX5"/>
<dbReference type="InterPro" id="IPR038717">
    <property type="entry name" value="Tc1-like_DDE_dom"/>
</dbReference>
<gene>
    <name evidence="2" type="ORF">BV898_16534</name>
</gene>
<comment type="caution">
    <text evidence="2">The sequence shown here is derived from an EMBL/GenBank/DDBJ whole genome shotgun (WGS) entry which is preliminary data.</text>
</comment>
<name>A0A9X6RLX5_HYPEX</name>
<dbReference type="Gene3D" id="3.30.420.10">
    <property type="entry name" value="Ribonuclease H-like superfamily/Ribonuclease H"/>
    <property type="match status" value="1"/>
</dbReference>
<keyword evidence="3" id="KW-1185">Reference proteome</keyword>
<dbReference type="PANTHER" id="PTHR46060:SF1">
    <property type="entry name" value="MARINER MOS1 TRANSPOSASE-LIKE PROTEIN"/>
    <property type="match status" value="1"/>
</dbReference>
<accession>A0A9X6RLX5</accession>
<reference evidence="3" key="1">
    <citation type="submission" date="2017-01" db="EMBL/GenBank/DDBJ databases">
        <title>Comparative genomics of anhydrobiosis in the tardigrade Hypsibius dujardini.</title>
        <authorList>
            <person name="Yoshida Y."/>
            <person name="Koutsovoulos G."/>
            <person name="Laetsch D."/>
            <person name="Stevens L."/>
            <person name="Kumar S."/>
            <person name="Horikawa D."/>
            <person name="Ishino K."/>
            <person name="Komine S."/>
            <person name="Tomita M."/>
            <person name="Blaxter M."/>
            <person name="Arakawa K."/>
        </authorList>
    </citation>
    <scope>NUCLEOTIDE SEQUENCE [LARGE SCALE GENOMIC DNA]</scope>
    <source>
        <strain evidence="3">Z151</strain>
    </source>
</reference>
<proteinExistence type="predicted"/>
<dbReference type="GO" id="GO:0003676">
    <property type="term" value="F:nucleic acid binding"/>
    <property type="evidence" value="ECO:0007669"/>
    <property type="project" value="InterPro"/>
</dbReference>
<dbReference type="Pfam" id="PF13358">
    <property type="entry name" value="DDE_3"/>
    <property type="match status" value="1"/>
</dbReference>
<dbReference type="PANTHER" id="PTHR46060">
    <property type="entry name" value="MARINER MOS1 TRANSPOSASE-LIKE PROTEIN"/>
    <property type="match status" value="1"/>
</dbReference>